<evidence type="ECO:0000256" key="10">
    <source>
        <dbReference type="ARBA" id="ARBA00023136"/>
    </source>
</evidence>
<feature type="transmembrane region" description="Helical" evidence="12">
    <location>
        <begin position="85"/>
        <end position="108"/>
    </location>
</feature>
<keyword evidence="9" id="KW-0406">Ion transport</keyword>
<dbReference type="InterPro" id="IPR028325">
    <property type="entry name" value="VG_K_chnl"/>
</dbReference>
<keyword evidence="8 12" id="KW-1133">Transmembrane helix</keyword>
<keyword evidence="11 14" id="KW-0407">Ion channel</keyword>
<feature type="domain" description="Ion transport" evidence="13">
    <location>
        <begin position="23"/>
        <end position="239"/>
    </location>
</feature>
<evidence type="ECO:0000256" key="6">
    <source>
        <dbReference type="ARBA" id="ARBA00022882"/>
    </source>
</evidence>
<protein>
    <submittedName>
        <fullName evidence="14">Voltage-gated potassium channel</fullName>
    </submittedName>
</protein>
<evidence type="ECO:0000256" key="8">
    <source>
        <dbReference type="ARBA" id="ARBA00022989"/>
    </source>
</evidence>
<feature type="transmembrane region" description="Helical" evidence="12">
    <location>
        <begin position="45"/>
        <end position="64"/>
    </location>
</feature>
<evidence type="ECO:0000256" key="2">
    <source>
        <dbReference type="ARBA" id="ARBA00022448"/>
    </source>
</evidence>
<gene>
    <name evidence="14" type="ORF">E9232_003155</name>
</gene>
<sequence length="255" mass="27750">MDWRKHVRTALDGRHPGLGHRVELFLHALILYSALSMGIETLPHLPGWAATALSVSEIVVVAVFTTEYVLRLVTAPAPGAYARSFFGIVDLLAIAPFYLGLVFIGAGIDLRAIRALRLVRLARLLKLARYTSAIDRLAAAWRVVKEEVIVFGMVAMIVLYVCALVIFQFEHDAQPEAFGSIFDAMWWAAVTLTTVGYGDIYPVTAVGRIFTVLMLFVALGIIAIPTGLVASALSAIRAKEAAAEEREPPPATPHD</sequence>
<accession>A0ABU1JST4</accession>
<feature type="transmembrane region" description="Helical" evidence="12">
    <location>
        <begin position="179"/>
        <end position="197"/>
    </location>
</feature>
<dbReference type="PRINTS" id="PR00169">
    <property type="entry name" value="KCHANNEL"/>
</dbReference>
<evidence type="ECO:0000256" key="7">
    <source>
        <dbReference type="ARBA" id="ARBA00022958"/>
    </source>
</evidence>
<evidence type="ECO:0000256" key="11">
    <source>
        <dbReference type="ARBA" id="ARBA00023303"/>
    </source>
</evidence>
<dbReference type="EMBL" id="JAVDPW010000005">
    <property type="protein sequence ID" value="MDR6290629.1"/>
    <property type="molecule type" value="Genomic_DNA"/>
</dbReference>
<keyword evidence="15" id="KW-1185">Reference proteome</keyword>
<evidence type="ECO:0000313" key="15">
    <source>
        <dbReference type="Proteomes" id="UP001262410"/>
    </source>
</evidence>
<keyword evidence="4 12" id="KW-0812">Transmembrane</keyword>
<dbReference type="RefSeq" id="WP_309795183.1">
    <property type="nucleotide sequence ID" value="NZ_JAVDPW010000005.1"/>
</dbReference>
<reference evidence="14 15" key="1">
    <citation type="submission" date="2023-07" db="EMBL/GenBank/DDBJ databases">
        <title>Sorghum-associated microbial communities from plants grown in Nebraska, USA.</title>
        <authorList>
            <person name="Schachtman D."/>
        </authorList>
    </citation>
    <scope>NUCLEOTIDE SEQUENCE [LARGE SCALE GENOMIC DNA]</scope>
    <source>
        <strain evidence="14 15">584</strain>
    </source>
</reference>
<keyword evidence="7" id="KW-0630">Potassium</keyword>
<comment type="subcellular location">
    <subcellularLocation>
        <location evidence="1">Membrane</location>
        <topology evidence="1">Multi-pass membrane protein</topology>
    </subcellularLocation>
</comment>
<keyword evidence="10 12" id="KW-0472">Membrane</keyword>
<dbReference type="InterPro" id="IPR027359">
    <property type="entry name" value="Volt_channel_dom_sf"/>
</dbReference>
<comment type="caution">
    <text evidence="14">The sequence shown here is derived from an EMBL/GenBank/DDBJ whole genome shotgun (WGS) entry which is preliminary data.</text>
</comment>
<evidence type="ECO:0000256" key="9">
    <source>
        <dbReference type="ARBA" id="ARBA00023065"/>
    </source>
</evidence>
<evidence type="ECO:0000256" key="4">
    <source>
        <dbReference type="ARBA" id="ARBA00022692"/>
    </source>
</evidence>
<organism evidence="14 15">
    <name type="scientific">Inquilinus ginsengisoli</name>
    <dbReference type="NCBI Taxonomy" id="363840"/>
    <lineage>
        <taxon>Bacteria</taxon>
        <taxon>Pseudomonadati</taxon>
        <taxon>Pseudomonadota</taxon>
        <taxon>Alphaproteobacteria</taxon>
        <taxon>Rhodospirillales</taxon>
        <taxon>Rhodospirillaceae</taxon>
        <taxon>Inquilinus</taxon>
    </lineage>
</organism>
<dbReference type="Proteomes" id="UP001262410">
    <property type="component" value="Unassembled WGS sequence"/>
</dbReference>
<evidence type="ECO:0000259" key="13">
    <source>
        <dbReference type="Pfam" id="PF00520"/>
    </source>
</evidence>
<evidence type="ECO:0000256" key="5">
    <source>
        <dbReference type="ARBA" id="ARBA00022826"/>
    </source>
</evidence>
<evidence type="ECO:0000313" key="14">
    <source>
        <dbReference type="EMBL" id="MDR6290629.1"/>
    </source>
</evidence>
<dbReference type="Gene3D" id="1.10.287.70">
    <property type="match status" value="1"/>
</dbReference>
<dbReference type="PANTHER" id="PTHR11537">
    <property type="entry name" value="VOLTAGE-GATED POTASSIUM CHANNEL"/>
    <property type="match status" value="1"/>
</dbReference>
<dbReference type="Gene3D" id="1.20.120.350">
    <property type="entry name" value="Voltage-gated potassium channels. Chain C"/>
    <property type="match status" value="1"/>
</dbReference>
<feature type="transmembrane region" description="Helical" evidence="12">
    <location>
        <begin position="148"/>
        <end position="167"/>
    </location>
</feature>
<keyword evidence="6" id="KW-0851">Voltage-gated channel</keyword>
<dbReference type="SUPFAM" id="SSF81324">
    <property type="entry name" value="Voltage-gated potassium channels"/>
    <property type="match status" value="1"/>
</dbReference>
<name>A0ABU1JST4_9PROT</name>
<dbReference type="Pfam" id="PF00520">
    <property type="entry name" value="Ion_trans"/>
    <property type="match status" value="1"/>
</dbReference>
<dbReference type="GO" id="GO:0034220">
    <property type="term" value="P:monoatomic ion transmembrane transport"/>
    <property type="evidence" value="ECO:0007669"/>
    <property type="project" value="UniProtKB-KW"/>
</dbReference>
<keyword evidence="3" id="KW-0633">Potassium transport</keyword>
<dbReference type="PANTHER" id="PTHR11537:SF254">
    <property type="entry name" value="POTASSIUM VOLTAGE-GATED CHANNEL PROTEIN SHAB"/>
    <property type="match status" value="1"/>
</dbReference>
<proteinExistence type="predicted"/>
<feature type="transmembrane region" description="Helical" evidence="12">
    <location>
        <begin position="209"/>
        <end position="236"/>
    </location>
</feature>
<evidence type="ECO:0000256" key="12">
    <source>
        <dbReference type="SAM" id="Phobius"/>
    </source>
</evidence>
<evidence type="ECO:0000256" key="3">
    <source>
        <dbReference type="ARBA" id="ARBA00022538"/>
    </source>
</evidence>
<keyword evidence="5" id="KW-0631">Potassium channel</keyword>
<evidence type="ECO:0000256" key="1">
    <source>
        <dbReference type="ARBA" id="ARBA00004141"/>
    </source>
</evidence>
<dbReference type="InterPro" id="IPR005821">
    <property type="entry name" value="Ion_trans_dom"/>
</dbReference>
<keyword evidence="2" id="KW-0813">Transport</keyword>